<dbReference type="AlphaFoldDB" id="A0A0B7IGM6"/>
<proteinExistence type="predicted"/>
<organism evidence="1 2">
    <name type="scientific">Capnocytophaga canimorsus</name>
    <dbReference type="NCBI Taxonomy" id="28188"/>
    <lineage>
        <taxon>Bacteria</taxon>
        <taxon>Pseudomonadati</taxon>
        <taxon>Bacteroidota</taxon>
        <taxon>Flavobacteriia</taxon>
        <taxon>Flavobacteriales</taxon>
        <taxon>Flavobacteriaceae</taxon>
        <taxon>Capnocytophaga</taxon>
    </lineage>
</organism>
<sequence length="64" mass="7693">MKIKSVKEMFYKGIENQGKVEKGEYTGSQERLYNEQGNLLKETYYYSQRNYHCGIYQRILLKTT</sequence>
<name>A0A0B7IGM6_9FLAO</name>
<evidence type="ECO:0000313" key="1">
    <source>
        <dbReference type="EMBL" id="CEN51000.1"/>
    </source>
</evidence>
<protein>
    <submittedName>
        <fullName evidence="1">Uncharacterized protein</fullName>
    </submittedName>
</protein>
<reference evidence="2" key="1">
    <citation type="submission" date="2015-01" db="EMBL/GenBank/DDBJ databases">
        <authorList>
            <person name="MANFREDI Pablo"/>
        </authorList>
    </citation>
    <scope>NUCLEOTIDE SEQUENCE [LARGE SCALE GENOMIC DNA]</scope>
    <source>
        <strain evidence="2">Cc11</strain>
    </source>
</reference>
<evidence type="ECO:0000313" key="2">
    <source>
        <dbReference type="Proteomes" id="UP000039370"/>
    </source>
</evidence>
<dbReference type="Proteomes" id="UP000039370">
    <property type="component" value="Unassembled WGS sequence"/>
</dbReference>
<dbReference type="EMBL" id="CDOK01000139">
    <property type="protein sequence ID" value="CEN51000.1"/>
    <property type="molecule type" value="Genomic_DNA"/>
</dbReference>
<accession>A0A0B7IGM6</accession>
<gene>
    <name evidence="1" type="ORF">CCAN11_2230024</name>
</gene>